<accession>A0A921G9N0</accession>
<feature type="domain" description="Glycosyltransferase 2-like" evidence="4">
    <location>
        <begin position="370"/>
        <end position="500"/>
    </location>
</feature>
<dbReference type="PANTHER" id="PTHR22916">
    <property type="entry name" value="GLYCOSYLTRANSFERASE"/>
    <property type="match status" value="1"/>
</dbReference>
<reference evidence="5" key="2">
    <citation type="submission" date="2021-09" db="EMBL/GenBank/DDBJ databases">
        <authorList>
            <person name="Gilroy R."/>
        </authorList>
    </citation>
    <scope>NUCLEOTIDE SEQUENCE</scope>
    <source>
        <strain evidence="5">CHK193-16274</strain>
    </source>
</reference>
<dbReference type="AlphaFoldDB" id="A0A921G9N0"/>
<reference evidence="5" key="1">
    <citation type="journal article" date="2021" name="PeerJ">
        <title>Extensive microbial diversity within the chicken gut microbiome revealed by metagenomics and culture.</title>
        <authorList>
            <person name="Gilroy R."/>
            <person name="Ravi A."/>
            <person name="Getino M."/>
            <person name="Pursley I."/>
            <person name="Horton D.L."/>
            <person name="Alikhan N.F."/>
            <person name="Baker D."/>
            <person name="Gharbi K."/>
            <person name="Hall N."/>
            <person name="Watson M."/>
            <person name="Adriaenssens E.M."/>
            <person name="Foster-Nyarko E."/>
            <person name="Jarju S."/>
            <person name="Secka A."/>
            <person name="Antonio M."/>
            <person name="Oren A."/>
            <person name="Chaudhuri R.R."/>
            <person name="La Ragione R."/>
            <person name="Hildebrand F."/>
            <person name="Pallen M.J."/>
        </authorList>
    </citation>
    <scope>NUCLEOTIDE SEQUENCE</scope>
    <source>
        <strain evidence="5">CHK193-16274</strain>
    </source>
</reference>
<dbReference type="SUPFAM" id="SSF53448">
    <property type="entry name" value="Nucleotide-diphospho-sugar transferases"/>
    <property type="match status" value="2"/>
</dbReference>
<sequence length="937" mass="108770">MRKVLIVMDDINYRGGAHFATFKMANYLAETGMGVFIYSPHEILKETQKYLSSQITICNEKNYAEYEYVIVPFENSCFREEVAALEGIKKIQWVHIDYKKWAEIVDADIQQQKELFSCFDKIVFVSQHNLNNFLLVFPELESKCIVIYNILDTYEIGLKSLAPIDSEIMEKHSDAQLNIVVSGRLEPQKSYQRLIDIAKILNEQGTKIEWHILGKGKEYDILKQKCLKYSITNIHFWGFRQNPYPFVKAADIFALLSEYEGLALVIAESLSLGTPVLATESGGVREILADEYGWIVKNDIYSIINTLQKIYSDRKLISEKRKKLKNYQYNNEGIKKELNRLFEISDNTSKSQINYVPDRNLMTNKDVDISVVVPVYNTEKYLKECLESLVQQTYDNLEIIIVNDGSTDHSERIIADYVYHYPDKIRAFSIKNSGLGEARNYGIRKARGQYIGFVDSDDTVQPEMFQKMYAAAQKNDSDCVMCDYIAIWDSGKKEYIHSLEGNVDRFEILKYSSKYGVVNACTKLIHKNLMNKVSFPKGFYEDLATTPILLSYAKNIHYVREGLYNYRQRTGSITSIKNNDSRLLDCYAAWDRILNLSNPLYENEIHFAVYWSINFFCTNFLENFAYYSKKYFDSNKKNFLHNSYIQKAVENGQFINFEQLPEIPKIIHYCKFGNGDTAETFNQCYLSWKKYAPDYKIIEWNESNCDIKDNPILENAYSQQDWTILSEYFRLKALKNYGGIALDSDMELLKPLDELRCDSFFLAFETSNMVQAGIIGAEKNCIFIERLLTTYKASELLENKDFPEMLLKEKMLRVLLGEGGFYQNGKTQHLRNGGKIYSANVLTINVHDGNCIVKHHYDICKPGQKVWCNGYEVIRQYFASQILLESNEKSSNSSAVDYERLYKEIQSSTFWRMTKPLRIFADFCKKIKCKMGGKNDK</sequence>
<dbReference type="GO" id="GO:0016757">
    <property type="term" value="F:glycosyltransferase activity"/>
    <property type="evidence" value="ECO:0007669"/>
    <property type="project" value="UniProtKB-KW"/>
</dbReference>
<keyword evidence="1 5" id="KW-0328">Glycosyltransferase</keyword>
<dbReference type="Pfam" id="PF00534">
    <property type="entry name" value="Glycos_transf_1"/>
    <property type="match status" value="1"/>
</dbReference>
<evidence type="ECO:0000256" key="2">
    <source>
        <dbReference type="ARBA" id="ARBA00022679"/>
    </source>
</evidence>
<dbReference type="Gene3D" id="3.40.50.2000">
    <property type="entry name" value="Glycogen Phosphorylase B"/>
    <property type="match status" value="2"/>
</dbReference>
<gene>
    <name evidence="5" type="ORF">K8V91_00655</name>
</gene>
<dbReference type="CDD" id="cd00761">
    <property type="entry name" value="Glyco_tranf_GTA_type"/>
    <property type="match status" value="1"/>
</dbReference>
<dbReference type="EMBL" id="DYWV01000023">
    <property type="protein sequence ID" value="HJF39407.1"/>
    <property type="molecule type" value="Genomic_DNA"/>
</dbReference>
<dbReference type="InterPro" id="IPR007577">
    <property type="entry name" value="GlycoTrfase_DXD_sugar-bd_CS"/>
</dbReference>
<dbReference type="Gene3D" id="3.90.550.20">
    <property type="match status" value="1"/>
</dbReference>
<dbReference type="PANTHER" id="PTHR22916:SF51">
    <property type="entry name" value="GLYCOSYLTRANSFERASE EPSH-RELATED"/>
    <property type="match status" value="1"/>
</dbReference>
<name>A0A921G9N0_9FIRM</name>
<evidence type="ECO:0000313" key="6">
    <source>
        <dbReference type="Proteomes" id="UP000749320"/>
    </source>
</evidence>
<dbReference type="Gene3D" id="3.90.550.10">
    <property type="entry name" value="Spore Coat Polysaccharide Biosynthesis Protein SpsA, Chain A"/>
    <property type="match status" value="1"/>
</dbReference>
<evidence type="ECO:0000256" key="1">
    <source>
        <dbReference type="ARBA" id="ARBA00022676"/>
    </source>
</evidence>
<protein>
    <submittedName>
        <fullName evidence="5">Glycosyltransferase</fullName>
        <ecNumber evidence="5">2.4.-.-</ecNumber>
    </submittedName>
</protein>
<comment type="caution">
    <text evidence="5">The sequence shown here is derived from an EMBL/GenBank/DDBJ whole genome shotgun (WGS) entry which is preliminary data.</text>
</comment>
<dbReference type="InterPro" id="IPR001173">
    <property type="entry name" value="Glyco_trans_2-like"/>
</dbReference>
<dbReference type="Proteomes" id="UP000749320">
    <property type="component" value="Unassembled WGS sequence"/>
</dbReference>
<dbReference type="Pfam" id="PF04488">
    <property type="entry name" value="Gly_transf_sug"/>
    <property type="match status" value="1"/>
</dbReference>
<dbReference type="CDD" id="cd03811">
    <property type="entry name" value="GT4_GT28_WabH-like"/>
    <property type="match status" value="1"/>
</dbReference>
<dbReference type="SUPFAM" id="SSF53756">
    <property type="entry name" value="UDP-Glycosyltransferase/glycogen phosphorylase"/>
    <property type="match status" value="1"/>
</dbReference>
<evidence type="ECO:0000259" key="3">
    <source>
        <dbReference type="Pfam" id="PF00534"/>
    </source>
</evidence>
<evidence type="ECO:0000259" key="4">
    <source>
        <dbReference type="Pfam" id="PF00535"/>
    </source>
</evidence>
<dbReference type="Pfam" id="PF00535">
    <property type="entry name" value="Glycos_transf_2"/>
    <property type="match status" value="1"/>
</dbReference>
<dbReference type="InterPro" id="IPR029044">
    <property type="entry name" value="Nucleotide-diphossugar_trans"/>
</dbReference>
<keyword evidence="2 5" id="KW-0808">Transferase</keyword>
<dbReference type="EC" id="2.4.-.-" evidence="5"/>
<organism evidence="5 6">
    <name type="scientific">Thomasclavelia spiroformis</name>
    <dbReference type="NCBI Taxonomy" id="29348"/>
    <lineage>
        <taxon>Bacteria</taxon>
        <taxon>Bacillati</taxon>
        <taxon>Bacillota</taxon>
        <taxon>Erysipelotrichia</taxon>
        <taxon>Erysipelotrichales</taxon>
        <taxon>Coprobacillaceae</taxon>
        <taxon>Thomasclavelia</taxon>
    </lineage>
</organism>
<feature type="domain" description="Glycosyl transferase family 1" evidence="3">
    <location>
        <begin position="176"/>
        <end position="329"/>
    </location>
</feature>
<dbReference type="InterPro" id="IPR001296">
    <property type="entry name" value="Glyco_trans_1"/>
</dbReference>
<proteinExistence type="predicted"/>
<evidence type="ECO:0000313" key="5">
    <source>
        <dbReference type="EMBL" id="HJF39407.1"/>
    </source>
</evidence>